<reference evidence="2 3" key="1">
    <citation type="journal article" date="2019" name="Emerg. Microbes Infect.">
        <title>Comprehensive subspecies identification of 175 nontuberculous mycobacteria species based on 7547 genomic profiles.</title>
        <authorList>
            <person name="Matsumoto Y."/>
            <person name="Kinjo T."/>
            <person name="Motooka D."/>
            <person name="Nabeya D."/>
            <person name="Jung N."/>
            <person name="Uechi K."/>
            <person name="Horii T."/>
            <person name="Iida T."/>
            <person name="Fujita J."/>
            <person name="Nakamura S."/>
        </authorList>
    </citation>
    <scope>NUCLEOTIDE SEQUENCE [LARGE SCALE GENOMIC DNA]</scope>
    <source>
        <strain evidence="2 3">JCM 30622</strain>
    </source>
</reference>
<name>A0ABM7KF82_9MYCO</name>
<dbReference type="EMBL" id="AP022597">
    <property type="protein sequence ID" value="BBY72944.1"/>
    <property type="molecule type" value="Genomic_DNA"/>
</dbReference>
<evidence type="ECO:0000313" key="3">
    <source>
        <dbReference type="Proteomes" id="UP000466578"/>
    </source>
</evidence>
<dbReference type="Proteomes" id="UP000466578">
    <property type="component" value="Chromosome"/>
</dbReference>
<protein>
    <submittedName>
        <fullName evidence="2">Uncharacterized protein</fullName>
    </submittedName>
</protein>
<feature type="region of interest" description="Disordered" evidence="1">
    <location>
        <begin position="1"/>
        <end position="45"/>
    </location>
</feature>
<sequence>MRHESQLRGAKGHTEAGAPQNDAADSGGVDMATRVSLSQTRSCGPNVAWRLSSRSIRDPSGKVASRAAPLVGWMWLVNSPNWVV</sequence>
<organism evidence="2 3">
    <name type="scientific">Mycobacterium paraintracellulare</name>
    <dbReference type="NCBI Taxonomy" id="1138383"/>
    <lineage>
        <taxon>Bacteria</taxon>
        <taxon>Bacillati</taxon>
        <taxon>Actinomycetota</taxon>
        <taxon>Actinomycetes</taxon>
        <taxon>Mycobacteriales</taxon>
        <taxon>Mycobacteriaceae</taxon>
        <taxon>Mycobacterium</taxon>
        <taxon>Mycobacterium avium complex (MAC)</taxon>
    </lineage>
</organism>
<evidence type="ECO:0000313" key="2">
    <source>
        <dbReference type="EMBL" id="BBY72944.1"/>
    </source>
</evidence>
<keyword evidence="3" id="KW-1185">Reference proteome</keyword>
<gene>
    <name evidence="2" type="ORF">MPRI_51310</name>
</gene>
<evidence type="ECO:0000256" key="1">
    <source>
        <dbReference type="SAM" id="MobiDB-lite"/>
    </source>
</evidence>
<proteinExistence type="predicted"/>
<accession>A0ABM7KF82</accession>